<dbReference type="PROSITE" id="PS00058">
    <property type="entry name" value="DNA_MISMATCH_REPAIR_1"/>
    <property type="match status" value="1"/>
</dbReference>
<dbReference type="SUPFAM" id="SSF55874">
    <property type="entry name" value="ATPase domain of HSP90 chaperone/DNA topoisomerase II/histidine kinase"/>
    <property type="match status" value="1"/>
</dbReference>
<dbReference type="Gene3D" id="3.30.230.10">
    <property type="match status" value="1"/>
</dbReference>
<dbReference type="AlphaFoldDB" id="A0A086SVP8"/>
<dbReference type="PANTHER" id="PTHR10073">
    <property type="entry name" value="DNA MISMATCH REPAIR PROTEIN MLH, PMS, MUTL"/>
    <property type="match status" value="1"/>
</dbReference>
<dbReference type="Pfam" id="PF01119">
    <property type="entry name" value="DNA_mis_repair"/>
    <property type="match status" value="1"/>
</dbReference>
<keyword evidence="6" id="KW-1185">Reference proteome</keyword>
<evidence type="ECO:0000256" key="1">
    <source>
        <dbReference type="ARBA" id="ARBA00006082"/>
    </source>
</evidence>
<dbReference type="NCBIfam" id="TIGR00585">
    <property type="entry name" value="mutl"/>
    <property type="match status" value="1"/>
</dbReference>
<feature type="domain" description="DNA mismatch repair protein S5" evidence="4">
    <location>
        <begin position="223"/>
        <end position="367"/>
    </location>
</feature>
<comment type="similarity">
    <text evidence="1">Belongs to the DNA mismatch repair MutL/HexB family.</text>
</comment>
<dbReference type="GO" id="GO:0005524">
    <property type="term" value="F:ATP binding"/>
    <property type="evidence" value="ECO:0007669"/>
    <property type="project" value="InterPro"/>
</dbReference>
<evidence type="ECO:0000313" key="5">
    <source>
        <dbReference type="EMBL" id="KFH41180.1"/>
    </source>
</evidence>
<proteinExistence type="inferred from homology"/>
<accession>A0A086SVP8</accession>
<feature type="compositionally biased region" description="Acidic residues" evidence="3">
    <location>
        <begin position="427"/>
        <end position="436"/>
    </location>
</feature>
<dbReference type="GO" id="GO:0006298">
    <property type="term" value="P:mismatch repair"/>
    <property type="evidence" value="ECO:0007669"/>
    <property type="project" value="InterPro"/>
</dbReference>
<evidence type="ECO:0000256" key="2">
    <source>
        <dbReference type="ARBA" id="ARBA00022763"/>
    </source>
</evidence>
<dbReference type="InterPro" id="IPR013507">
    <property type="entry name" value="DNA_mismatch_S5_2-like"/>
</dbReference>
<dbReference type="SMART" id="SM01340">
    <property type="entry name" value="DNA_mis_repair"/>
    <property type="match status" value="1"/>
</dbReference>
<dbReference type="GO" id="GO:0030983">
    <property type="term" value="F:mismatched DNA binding"/>
    <property type="evidence" value="ECO:0007669"/>
    <property type="project" value="InterPro"/>
</dbReference>
<dbReference type="HOGENOM" id="CLU_401112_0_0_1"/>
<gene>
    <name evidence="5" type="ORF">ACRE_081250</name>
</gene>
<name>A0A086SVP8_HAPC1</name>
<feature type="region of interest" description="Disordered" evidence="3">
    <location>
        <begin position="529"/>
        <end position="549"/>
    </location>
</feature>
<dbReference type="FunFam" id="3.30.565.10:FF:000017">
    <property type="entry name" value="PMS1 homolog 1, mismatch repair system component"/>
    <property type="match status" value="1"/>
</dbReference>
<dbReference type="GO" id="GO:0140664">
    <property type="term" value="F:ATP-dependent DNA damage sensor activity"/>
    <property type="evidence" value="ECO:0007669"/>
    <property type="project" value="InterPro"/>
</dbReference>
<reference evidence="6" key="1">
    <citation type="journal article" date="2014" name="Genome Announc.">
        <title>Genome sequence and annotation of Acremonium chrysogenum, producer of the beta-lactam antibiotic cephalosporin C.</title>
        <authorList>
            <person name="Terfehr D."/>
            <person name="Dahlmann T.A."/>
            <person name="Specht T."/>
            <person name="Zadra I."/>
            <person name="Kuernsteiner H."/>
            <person name="Kueck U."/>
        </authorList>
    </citation>
    <scope>NUCLEOTIDE SEQUENCE [LARGE SCALE GENOMIC DNA]</scope>
    <source>
        <strain evidence="6">ATCC 11550 / CBS 779.69 / DSM 880 / IAM 14645 / JCM 23072 / IMI 49137</strain>
    </source>
</reference>
<dbReference type="InterPro" id="IPR014721">
    <property type="entry name" value="Ribsml_uS5_D2-typ_fold_subgr"/>
</dbReference>
<dbReference type="PANTHER" id="PTHR10073:SF41">
    <property type="entry name" value="MISMATCH REPAIR PROTEIN, PUTATIVE (AFU_ORTHOLOGUE AFUA_8G05820)-RELATED"/>
    <property type="match status" value="1"/>
</dbReference>
<sequence>MTISRLPPDTIRLLGSSCTISTPSSVVKELVDNSIDAGATSVEIIIASNTVEKIQISDNGCGISTDDFAAVGCRASTSKLRSFEELTRGTKTLGFRGEALAAVNSVAENVTIKTRTADPGAHAQEFKLHPGVGGAVDPQVAAGPVGTTITVERLFGGIPVRRQHAVKAARKTIAQIKDLLLAYAFARPQLKISLKVPWEPGRAWGYHPSPKNNEQGKGGLGVALQMFGHKFSSECVFVDGKRTLESRTNQHGNSQARVVTLQALMPSPDCKADVVKGKGAFISVDSRPITSTRGTAKKIASLLRSYLGRTKNGAKFKPQSNPFLWLDIECPPGNYDPNIAPLKDEVLFTDEKAVLNCFEDLCRRVYKEAEPPAEVEEADYVQYFQHTSFSKDAETASSSATEKLPQELIINQAHTRRKMNVAREESDSTDDNDAEEATVPAPSKFVQHTPRDPKLHCGVGNLQAHTTGQIAQGIHQFFPPHQEVLRERSRSNENGSESEEDLRLFLSEPERAGLEDPSGPDAITRQSLNKCKRSRSAENEPGSDEGLRMVHNKRKQHRIVEAESDSDPLRLLLNCVGGVSGGVSLAHAVELTKLPLETVRGGTGTWDITTTLDCFNTAGSQTWHWIGRSVDAESETSMLDFEDMADVTEVGDRLKRVADEWVAKQNGEVIVVYSLHRHATGKHKVC</sequence>
<dbReference type="Pfam" id="PF13589">
    <property type="entry name" value="HATPase_c_3"/>
    <property type="match status" value="1"/>
</dbReference>
<comment type="caution">
    <text evidence="5">The sequence shown here is derived from an EMBL/GenBank/DDBJ whole genome shotgun (WGS) entry which is preliminary data.</text>
</comment>
<dbReference type="InterPro" id="IPR014762">
    <property type="entry name" value="DNA_mismatch_repair_CS"/>
</dbReference>
<dbReference type="CDD" id="cd16926">
    <property type="entry name" value="HATPase_MutL-MLH-PMS-like"/>
    <property type="match status" value="1"/>
</dbReference>
<dbReference type="GO" id="GO:0061982">
    <property type="term" value="P:meiosis I cell cycle process"/>
    <property type="evidence" value="ECO:0007669"/>
    <property type="project" value="UniProtKB-ARBA"/>
</dbReference>
<dbReference type="EMBL" id="JPKY01000142">
    <property type="protein sequence ID" value="KFH41180.1"/>
    <property type="molecule type" value="Genomic_DNA"/>
</dbReference>
<keyword evidence="2" id="KW-0227">DNA damage</keyword>
<dbReference type="InterPro" id="IPR036890">
    <property type="entry name" value="HATPase_C_sf"/>
</dbReference>
<protein>
    <recommendedName>
        <fullName evidence="4">DNA mismatch repair protein S5 domain-containing protein</fullName>
    </recommendedName>
</protein>
<dbReference type="GO" id="GO:0032389">
    <property type="term" value="C:MutLalpha complex"/>
    <property type="evidence" value="ECO:0007669"/>
    <property type="project" value="TreeGrafter"/>
</dbReference>
<evidence type="ECO:0000313" key="6">
    <source>
        <dbReference type="Proteomes" id="UP000029964"/>
    </source>
</evidence>
<dbReference type="GO" id="GO:0016887">
    <property type="term" value="F:ATP hydrolysis activity"/>
    <property type="evidence" value="ECO:0007669"/>
    <property type="project" value="InterPro"/>
</dbReference>
<dbReference type="STRING" id="857340.A0A086SVP8"/>
<dbReference type="Gene3D" id="3.30.565.10">
    <property type="entry name" value="Histidine kinase-like ATPase, C-terminal domain"/>
    <property type="match status" value="1"/>
</dbReference>
<dbReference type="InterPro" id="IPR038973">
    <property type="entry name" value="MutL/Mlh/Pms-like"/>
</dbReference>
<organism evidence="5 6">
    <name type="scientific">Hapsidospora chrysogenum (strain ATCC 11550 / CBS 779.69 / DSM 880 / IAM 14645 / JCM 23072 / IMI 49137)</name>
    <name type="common">Acremonium chrysogenum</name>
    <dbReference type="NCBI Taxonomy" id="857340"/>
    <lineage>
        <taxon>Eukaryota</taxon>
        <taxon>Fungi</taxon>
        <taxon>Dikarya</taxon>
        <taxon>Ascomycota</taxon>
        <taxon>Pezizomycotina</taxon>
        <taxon>Sordariomycetes</taxon>
        <taxon>Hypocreomycetidae</taxon>
        <taxon>Hypocreales</taxon>
        <taxon>Bionectriaceae</taxon>
        <taxon>Hapsidospora</taxon>
    </lineage>
</organism>
<dbReference type="Proteomes" id="UP000029964">
    <property type="component" value="Unassembled WGS sequence"/>
</dbReference>
<feature type="region of interest" description="Disordered" evidence="3">
    <location>
        <begin position="414"/>
        <end position="451"/>
    </location>
</feature>
<dbReference type="InterPro" id="IPR002099">
    <property type="entry name" value="MutL/Mlh/PMS"/>
</dbReference>
<evidence type="ECO:0000256" key="3">
    <source>
        <dbReference type="SAM" id="MobiDB-lite"/>
    </source>
</evidence>
<dbReference type="InterPro" id="IPR020568">
    <property type="entry name" value="Ribosomal_Su5_D2-typ_SF"/>
</dbReference>
<dbReference type="OrthoDB" id="10263226at2759"/>
<evidence type="ECO:0000259" key="4">
    <source>
        <dbReference type="SMART" id="SM01340"/>
    </source>
</evidence>
<dbReference type="SUPFAM" id="SSF54211">
    <property type="entry name" value="Ribosomal protein S5 domain 2-like"/>
    <property type="match status" value="1"/>
</dbReference>